<dbReference type="STRING" id="218140.BPSY_0824"/>
<dbReference type="NCBIfam" id="TIGR03816">
    <property type="entry name" value="tadE_like_DECH"/>
    <property type="match status" value="1"/>
</dbReference>
<sequence length="161" mass="16836">MMRRYGNHSARRASDCGSGSMAGVVLILCIALSLTVLVAVGNGLICMNRARNTADAAALAAASAWIRGRSEPCLEAARIVASNGAQLLRCDMDDEDAWVDVAVRTMVAFIPPIEGRSRAGPEMCGAAFIEPAPSGHDLAVQAHVPAFTLGEATSGWGLLVW</sequence>
<accession>A0A087CFC6</accession>
<feature type="transmembrane region" description="Helical" evidence="1">
    <location>
        <begin position="21"/>
        <end position="45"/>
    </location>
</feature>
<dbReference type="AlphaFoldDB" id="A0A087CFC6"/>
<evidence type="ECO:0000313" key="2">
    <source>
        <dbReference type="EMBL" id="KFI81976.1"/>
    </source>
</evidence>
<name>A0A087CFC6_9BIFI</name>
<keyword evidence="1" id="KW-0812">Transmembrane</keyword>
<evidence type="ECO:0000256" key="1">
    <source>
        <dbReference type="SAM" id="Phobius"/>
    </source>
</evidence>
<protein>
    <submittedName>
        <fullName evidence="2">Oppa3</fullName>
    </submittedName>
</protein>
<dbReference type="EMBL" id="JGZI01000009">
    <property type="protein sequence ID" value="KFI81976.1"/>
    <property type="molecule type" value="Genomic_DNA"/>
</dbReference>
<dbReference type="InterPro" id="IPR021202">
    <property type="entry name" value="Rv3654c-like"/>
</dbReference>
<keyword evidence="1" id="KW-0472">Membrane</keyword>
<proteinExistence type="predicted"/>
<keyword evidence="1" id="KW-1133">Transmembrane helix</keyword>
<keyword evidence="3" id="KW-1185">Reference proteome</keyword>
<dbReference type="eggNOG" id="ENOG5033B4F">
    <property type="taxonomic scope" value="Bacteria"/>
</dbReference>
<organism evidence="2 3">
    <name type="scientific">Bifidobacterium psychraerophilum</name>
    <dbReference type="NCBI Taxonomy" id="218140"/>
    <lineage>
        <taxon>Bacteria</taxon>
        <taxon>Bacillati</taxon>
        <taxon>Actinomycetota</taxon>
        <taxon>Actinomycetes</taxon>
        <taxon>Bifidobacteriales</taxon>
        <taxon>Bifidobacteriaceae</taxon>
        <taxon>Bifidobacterium</taxon>
    </lineage>
</organism>
<dbReference type="OrthoDB" id="3541334at2"/>
<gene>
    <name evidence="2" type="ORF">BPSY_0824</name>
</gene>
<reference evidence="2 3" key="1">
    <citation type="submission" date="2014-03" db="EMBL/GenBank/DDBJ databases">
        <title>Genomics of Bifidobacteria.</title>
        <authorList>
            <person name="Ventura M."/>
            <person name="Milani C."/>
            <person name="Lugli G.A."/>
        </authorList>
    </citation>
    <scope>NUCLEOTIDE SEQUENCE [LARGE SCALE GENOMIC DNA]</scope>
    <source>
        <strain evidence="2 3">LMG 21775</strain>
    </source>
</reference>
<evidence type="ECO:0000313" key="3">
    <source>
        <dbReference type="Proteomes" id="UP000029050"/>
    </source>
</evidence>
<dbReference type="Proteomes" id="UP000029050">
    <property type="component" value="Unassembled WGS sequence"/>
</dbReference>
<comment type="caution">
    <text evidence="2">The sequence shown here is derived from an EMBL/GenBank/DDBJ whole genome shotgun (WGS) entry which is preliminary data.</text>
</comment>